<dbReference type="Proteomes" id="UP000478008">
    <property type="component" value="Unassembled WGS sequence"/>
</dbReference>
<evidence type="ECO:0000313" key="13">
    <source>
        <dbReference type="EMBL" id="VUG20369.1"/>
    </source>
</evidence>
<evidence type="ECO:0000256" key="3">
    <source>
        <dbReference type="ARBA" id="ARBA00008000"/>
    </source>
</evidence>
<evidence type="ECO:0000256" key="11">
    <source>
        <dbReference type="ARBA" id="ARBA00083446"/>
    </source>
</evidence>
<name>A0A7D9H5S5_DEKBR</name>
<evidence type="ECO:0000256" key="12">
    <source>
        <dbReference type="SAM" id="MobiDB-lite"/>
    </source>
</evidence>
<dbReference type="GO" id="GO:1903457">
    <property type="term" value="P:lactate catabolic process"/>
    <property type="evidence" value="ECO:0007669"/>
    <property type="project" value="TreeGrafter"/>
</dbReference>
<comment type="subcellular location">
    <subcellularLocation>
        <location evidence="2">Mitochondrion</location>
    </subcellularLocation>
</comment>
<evidence type="ECO:0000256" key="2">
    <source>
        <dbReference type="ARBA" id="ARBA00004173"/>
    </source>
</evidence>
<evidence type="ECO:0000256" key="9">
    <source>
        <dbReference type="ARBA" id="ARBA00038897"/>
    </source>
</evidence>
<keyword evidence="14" id="KW-1185">Reference proteome</keyword>
<comment type="catalytic activity">
    <reaction evidence="10">
        <text>(R)-lactate + 2 Fe(III)-[cytochrome c] = 2 Fe(II)-[cytochrome c] + pyruvate + 2 H(+)</text>
        <dbReference type="Rhea" id="RHEA:13521"/>
        <dbReference type="Rhea" id="RHEA-COMP:10350"/>
        <dbReference type="Rhea" id="RHEA-COMP:14399"/>
        <dbReference type="ChEBI" id="CHEBI:15361"/>
        <dbReference type="ChEBI" id="CHEBI:15378"/>
        <dbReference type="ChEBI" id="CHEBI:16004"/>
        <dbReference type="ChEBI" id="CHEBI:29033"/>
        <dbReference type="ChEBI" id="CHEBI:29034"/>
        <dbReference type="EC" id="1.1.2.4"/>
    </reaction>
</comment>
<dbReference type="PANTHER" id="PTHR11748">
    <property type="entry name" value="D-LACTATE DEHYDROGENASE"/>
    <property type="match status" value="1"/>
</dbReference>
<dbReference type="InterPro" id="IPR004113">
    <property type="entry name" value="FAD-bd_oxidored_4_C"/>
</dbReference>
<sequence>MTHATNGPATGSSITRIEELPVPKYGDPKKAIEEIVKQLGDDKVSFVKSDLDNHSDAYFSSDHASEEQRPKAVFYPETTEEVSFILKTTHKYRVPVVPVTGRTSLEGNFIPTRQGICVDIARMNKILAVHEKDLDVTVEAGVGWQDLDKYLKDYNLLFGPDPGPGARIGGMVATSCSGPSAARWGTMKENVIGLTVVLADGTIIKTKKRPRKSSAGYNLNGLFIGSEGTLAVVTEATLRLNVRPKVTNVALVSFPKVSDAGKAVAGFVQEGLQLDAMELLDDTMMHYVNVSGKTSLKYEELPTLMLKFGGPSKEIIDYQVKAAQKICQTNNSQKYLFARSEKEEQEIWGARKVALLATIDYGRKNIDKDIQVWATDVAVPISHLYQSLQETKEELQKLGIAGSIVGHVGDGNYHAMILFKKEERAKVAVVVEHMMERALAADGTVTGEHGVGWGKKHYLQEEVSEETLALMRRIKIALDPYNLLNPDKVFDMDPALFEN</sequence>
<organism evidence="13 14">
    <name type="scientific">Dekkera bruxellensis</name>
    <name type="common">Brettanomyces custersii</name>
    <dbReference type="NCBI Taxonomy" id="5007"/>
    <lineage>
        <taxon>Eukaryota</taxon>
        <taxon>Fungi</taxon>
        <taxon>Dikarya</taxon>
        <taxon>Ascomycota</taxon>
        <taxon>Saccharomycotina</taxon>
        <taxon>Pichiomycetes</taxon>
        <taxon>Pichiales</taxon>
        <taxon>Pichiaceae</taxon>
        <taxon>Brettanomyces</taxon>
    </lineage>
</organism>
<dbReference type="EMBL" id="CABFWN010000008">
    <property type="protein sequence ID" value="VUG20369.1"/>
    <property type="molecule type" value="Genomic_DNA"/>
</dbReference>
<keyword evidence="7" id="KW-0560">Oxidoreductase</keyword>
<dbReference type="Gene3D" id="3.30.465.10">
    <property type="match status" value="1"/>
</dbReference>
<dbReference type="Pfam" id="PF02913">
    <property type="entry name" value="FAD-oxidase_C"/>
    <property type="match status" value="1"/>
</dbReference>
<dbReference type="InterPro" id="IPR006094">
    <property type="entry name" value="Oxid_FAD_bind_N"/>
</dbReference>
<evidence type="ECO:0000256" key="6">
    <source>
        <dbReference type="ARBA" id="ARBA00022946"/>
    </source>
</evidence>
<gene>
    <name evidence="13" type="primary">DLD1</name>
    <name evidence="13" type="ORF">DEBR0S8_00122G</name>
</gene>
<comment type="similarity">
    <text evidence="3">Belongs to the FAD-binding oxidoreductase/transferase type 4 family.</text>
</comment>
<dbReference type="InterPro" id="IPR016171">
    <property type="entry name" value="Vanillyl_alc_oxidase_C-sub2"/>
</dbReference>
<dbReference type="Gene3D" id="3.30.70.2740">
    <property type="match status" value="1"/>
</dbReference>
<accession>A0A7D9H5S5</accession>
<dbReference type="FunFam" id="1.10.45.10:FF:000001">
    <property type="entry name" value="D-lactate dehydrogenase mitochondrial"/>
    <property type="match status" value="1"/>
</dbReference>
<dbReference type="AlphaFoldDB" id="A0A7D9H5S5"/>
<evidence type="ECO:0000256" key="4">
    <source>
        <dbReference type="ARBA" id="ARBA00022630"/>
    </source>
</evidence>
<dbReference type="PANTHER" id="PTHR11748:SF111">
    <property type="entry name" value="D-LACTATE DEHYDROGENASE, MITOCHONDRIAL-RELATED"/>
    <property type="match status" value="1"/>
</dbReference>
<feature type="region of interest" description="Disordered" evidence="12">
    <location>
        <begin position="1"/>
        <end position="20"/>
    </location>
</feature>
<proteinExistence type="inferred from homology"/>
<dbReference type="EC" id="1.1.2.4" evidence="9"/>
<comment type="cofactor">
    <cofactor evidence="1">
        <name>FAD</name>
        <dbReference type="ChEBI" id="CHEBI:57692"/>
    </cofactor>
</comment>
<dbReference type="OMA" id="WSTIGGN"/>
<evidence type="ECO:0000313" key="14">
    <source>
        <dbReference type="Proteomes" id="UP000478008"/>
    </source>
</evidence>
<evidence type="ECO:0000256" key="1">
    <source>
        <dbReference type="ARBA" id="ARBA00001974"/>
    </source>
</evidence>
<dbReference type="SUPFAM" id="SSF56176">
    <property type="entry name" value="FAD-binding/transporter-associated domain-like"/>
    <property type="match status" value="1"/>
</dbReference>
<keyword evidence="5" id="KW-0274">FAD</keyword>
<dbReference type="InterPro" id="IPR016169">
    <property type="entry name" value="FAD-bd_PCMH_sub2"/>
</dbReference>
<keyword evidence="6" id="KW-0809">Transit peptide</keyword>
<dbReference type="InterPro" id="IPR016166">
    <property type="entry name" value="FAD-bd_PCMH"/>
</dbReference>
<dbReference type="GO" id="GO:0071949">
    <property type="term" value="F:FAD binding"/>
    <property type="evidence" value="ECO:0007669"/>
    <property type="project" value="InterPro"/>
</dbReference>
<dbReference type="SUPFAM" id="SSF55103">
    <property type="entry name" value="FAD-linked oxidases, C-terminal domain"/>
    <property type="match status" value="1"/>
</dbReference>
<evidence type="ECO:0000256" key="10">
    <source>
        <dbReference type="ARBA" id="ARBA00051436"/>
    </source>
</evidence>
<evidence type="ECO:0000256" key="8">
    <source>
        <dbReference type="ARBA" id="ARBA00023128"/>
    </source>
</evidence>
<dbReference type="FunFam" id="3.30.70.2740:FF:000001">
    <property type="entry name" value="D-lactate dehydrogenase mitochondrial"/>
    <property type="match status" value="1"/>
</dbReference>
<protein>
    <recommendedName>
        <fullName evidence="9">D-lactate dehydrogenase (cytochrome)</fullName>
        <ecNumber evidence="9">1.1.2.4</ecNumber>
    </recommendedName>
    <alternativeName>
        <fullName evidence="11">D-lactate ferricytochrome C oxidoreductase</fullName>
    </alternativeName>
</protein>
<dbReference type="GO" id="GO:0005739">
    <property type="term" value="C:mitochondrion"/>
    <property type="evidence" value="ECO:0007669"/>
    <property type="project" value="UniProtKB-SubCell"/>
</dbReference>
<dbReference type="GO" id="GO:0008720">
    <property type="term" value="F:D-lactate dehydrogenase (NAD+) activity"/>
    <property type="evidence" value="ECO:0007669"/>
    <property type="project" value="TreeGrafter"/>
</dbReference>
<dbReference type="PROSITE" id="PS51387">
    <property type="entry name" value="FAD_PCMH"/>
    <property type="match status" value="1"/>
</dbReference>
<dbReference type="InterPro" id="IPR036318">
    <property type="entry name" value="FAD-bd_PCMH-like_sf"/>
</dbReference>
<reference evidence="13 14" key="1">
    <citation type="submission" date="2019-07" db="EMBL/GenBank/DDBJ databases">
        <authorList>
            <person name="Friedrich A."/>
            <person name="Schacherer J."/>
        </authorList>
    </citation>
    <scope>NUCLEOTIDE SEQUENCE [LARGE SCALE GENOMIC DNA]</scope>
</reference>
<dbReference type="InterPro" id="IPR016164">
    <property type="entry name" value="FAD-linked_Oxase-like_C"/>
</dbReference>
<dbReference type="Gene3D" id="1.10.45.10">
    <property type="entry name" value="Vanillyl-alcohol Oxidase, Chain A, domain 4"/>
    <property type="match status" value="1"/>
</dbReference>
<keyword evidence="4" id="KW-0285">Flavoprotein</keyword>
<keyword evidence="8" id="KW-0496">Mitochondrion</keyword>
<feature type="compositionally biased region" description="Polar residues" evidence="12">
    <location>
        <begin position="1"/>
        <end position="15"/>
    </location>
</feature>
<dbReference type="GO" id="GO:0004458">
    <property type="term" value="F:D-lactate dehydrogenase (cytochrome) activity"/>
    <property type="evidence" value="ECO:0007669"/>
    <property type="project" value="UniProtKB-EC"/>
</dbReference>
<dbReference type="Pfam" id="PF01565">
    <property type="entry name" value="FAD_binding_4"/>
    <property type="match status" value="1"/>
</dbReference>
<dbReference type="FunFam" id="3.30.465.10:FF:000014">
    <property type="entry name" value="D-lactate dehydrogenase (Cytochrome), putative"/>
    <property type="match status" value="1"/>
</dbReference>
<evidence type="ECO:0000256" key="5">
    <source>
        <dbReference type="ARBA" id="ARBA00022827"/>
    </source>
</evidence>
<evidence type="ECO:0000256" key="7">
    <source>
        <dbReference type="ARBA" id="ARBA00023002"/>
    </source>
</evidence>